<protein>
    <submittedName>
        <fullName evidence="6">Uncharacterized protein</fullName>
    </submittedName>
</protein>
<keyword evidence="5" id="KW-0472">Membrane</keyword>
<evidence type="ECO:0000256" key="3">
    <source>
        <dbReference type="ARBA" id="ARBA00023002"/>
    </source>
</evidence>
<dbReference type="InterPro" id="IPR002347">
    <property type="entry name" value="SDR_fam"/>
</dbReference>
<dbReference type="CDD" id="cd05374">
    <property type="entry name" value="17beta-HSD-like_SDR_c"/>
    <property type="match status" value="1"/>
</dbReference>
<dbReference type="Pfam" id="PF00106">
    <property type="entry name" value="adh_short"/>
    <property type="match status" value="1"/>
</dbReference>
<evidence type="ECO:0000313" key="6">
    <source>
        <dbReference type="EMBL" id="KAG2201392.1"/>
    </source>
</evidence>
<evidence type="ECO:0000313" key="7">
    <source>
        <dbReference type="Proteomes" id="UP000650833"/>
    </source>
</evidence>
<dbReference type="InterPro" id="IPR020904">
    <property type="entry name" value="Sc_DH/Rdtase_CS"/>
</dbReference>
<dbReference type="PRINTS" id="PR00081">
    <property type="entry name" value="GDHRDH"/>
</dbReference>
<dbReference type="PANTHER" id="PTHR44169:SF6">
    <property type="entry name" value="NADPH-DEPENDENT 1-ACYLDIHYDROXYACETONE PHOSPHATE REDUCTASE"/>
    <property type="match status" value="1"/>
</dbReference>
<feature type="transmembrane region" description="Helical" evidence="5">
    <location>
        <begin position="300"/>
        <end position="320"/>
    </location>
</feature>
<name>A0A8H7QYZ4_9FUNG</name>
<dbReference type="Gene3D" id="3.40.50.720">
    <property type="entry name" value="NAD(P)-binding Rossmann-like Domain"/>
    <property type="match status" value="1"/>
</dbReference>
<dbReference type="Proteomes" id="UP000650833">
    <property type="component" value="Unassembled WGS sequence"/>
</dbReference>
<dbReference type="InterPro" id="IPR036291">
    <property type="entry name" value="NAD(P)-bd_dom_sf"/>
</dbReference>
<dbReference type="GO" id="GO:0016491">
    <property type="term" value="F:oxidoreductase activity"/>
    <property type="evidence" value="ECO:0007669"/>
    <property type="project" value="UniProtKB-KW"/>
</dbReference>
<sequence>MTEQNRNEQSNMPTFVKQFLLLVLPSKQQQEQVDNKNQGNSPFEKMYFSFPALEEDIDNNKNNTCGQQQDHRHRSYALSQKFAEEGNHVIATTRNIDALEGLEEFGCEKEALDINDQKSIDTVVQKIIDRVGHIDVLINNAGAPAVGALMDIDLQVAHQCVNTNVFGTLAMSKAVALHMAKRGSGKIVNVGSVVGYVSTPWAGIYAMSKAAVHSMSDTLRLELKPFGIQVVVVAPGAIKSNFGNAGAKIVKVPEGNSLYTSVAKFIIARANLSQGAGNTPNDVFARHVVKKILQPVSPRYITYGATSWVFLLFYYLPFFLKDLIFYKKFGVDQLKPKKD</sequence>
<reference evidence="6" key="1">
    <citation type="submission" date="2020-12" db="EMBL/GenBank/DDBJ databases">
        <title>Metabolic potential, ecology and presence of endohyphal bacteria is reflected in genomic diversity of Mucoromycotina.</title>
        <authorList>
            <person name="Muszewska A."/>
            <person name="Okrasinska A."/>
            <person name="Steczkiewicz K."/>
            <person name="Drgas O."/>
            <person name="Orlowska M."/>
            <person name="Perlinska-Lenart U."/>
            <person name="Aleksandrzak-Piekarczyk T."/>
            <person name="Szatraj K."/>
            <person name="Zielenkiewicz U."/>
            <person name="Pilsyk S."/>
            <person name="Malc E."/>
            <person name="Mieczkowski P."/>
            <person name="Kruszewska J.S."/>
            <person name="Biernat P."/>
            <person name="Pawlowska J."/>
        </authorList>
    </citation>
    <scope>NUCLEOTIDE SEQUENCE</scope>
    <source>
        <strain evidence="6">CBS 226.32</strain>
    </source>
</reference>
<keyword evidence="2" id="KW-0521">NADP</keyword>
<dbReference type="AlphaFoldDB" id="A0A8H7QYZ4"/>
<dbReference type="SUPFAM" id="SSF51735">
    <property type="entry name" value="NAD(P)-binding Rossmann-fold domains"/>
    <property type="match status" value="1"/>
</dbReference>
<evidence type="ECO:0000256" key="4">
    <source>
        <dbReference type="RuleBase" id="RU000363"/>
    </source>
</evidence>
<organism evidence="6 7">
    <name type="scientific">Mucor plumbeus</name>
    <dbReference type="NCBI Taxonomy" id="97098"/>
    <lineage>
        <taxon>Eukaryota</taxon>
        <taxon>Fungi</taxon>
        <taxon>Fungi incertae sedis</taxon>
        <taxon>Mucoromycota</taxon>
        <taxon>Mucoromycotina</taxon>
        <taxon>Mucoromycetes</taxon>
        <taxon>Mucorales</taxon>
        <taxon>Mucorineae</taxon>
        <taxon>Mucoraceae</taxon>
        <taxon>Mucor</taxon>
    </lineage>
</organism>
<keyword evidence="5" id="KW-1133">Transmembrane helix</keyword>
<comment type="caution">
    <text evidence="6">The sequence shown here is derived from an EMBL/GenBank/DDBJ whole genome shotgun (WGS) entry which is preliminary data.</text>
</comment>
<dbReference type="PANTHER" id="PTHR44169">
    <property type="entry name" value="NADPH-DEPENDENT 1-ACYLDIHYDROXYACETONE PHOSPHATE REDUCTASE"/>
    <property type="match status" value="1"/>
</dbReference>
<keyword evidence="5" id="KW-0812">Transmembrane</keyword>
<comment type="similarity">
    <text evidence="1 4">Belongs to the short-chain dehydrogenases/reductases (SDR) family.</text>
</comment>
<dbReference type="EMBL" id="JAEPRC010000286">
    <property type="protein sequence ID" value="KAG2201392.1"/>
    <property type="molecule type" value="Genomic_DNA"/>
</dbReference>
<keyword evidence="3" id="KW-0560">Oxidoreductase</keyword>
<dbReference type="GO" id="GO:0005783">
    <property type="term" value="C:endoplasmic reticulum"/>
    <property type="evidence" value="ECO:0007669"/>
    <property type="project" value="TreeGrafter"/>
</dbReference>
<gene>
    <name evidence="6" type="ORF">INT46_010386</name>
</gene>
<keyword evidence="7" id="KW-1185">Reference proteome</keyword>
<evidence type="ECO:0000256" key="2">
    <source>
        <dbReference type="ARBA" id="ARBA00022857"/>
    </source>
</evidence>
<dbReference type="OrthoDB" id="2102561at2759"/>
<dbReference type="PRINTS" id="PR00080">
    <property type="entry name" value="SDRFAMILY"/>
</dbReference>
<proteinExistence type="inferred from homology"/>
<dbReference type="PROSITE" id="PS00061">
    <property type="entry name" value="ADH_SHORT"/>
    <property type="match status" value="1"/>
</dbReference>
<evidence type="ECO:0000256" key="1">
    <source>
        <dbReference type="ARBA" id="ARBA00006484"/>
    </source>
</evidence>
<accession>A0A8H7QYZ4</accession>
<evidence type="ECO:0000256" key="5">
    <source>
        <dbReference type="SAM" id="Phobius"/>
    </source>
</evidence>